<feature type="transmembrane region" description="Helical" evidence="1">
    <location>
        <begin position="51"/>
        <end position="72"/>
    </location>
</feature>
<feature type="transmembrane region" description="Helical" evidence="1">
    <location>
        <begin position="78"/>
        <end position="98"/>
    </location>
</feature>
<name>A0A0A0HQ75_9RHOB</name>
<dbReference type="OrthoDB" id="7861541at2"/>
<dbReference type="HOGENOM" id="CLU_2013571_0_0_5"/>
<dbReference type="AlphaFoldDB" id="A0A0A0HQ75"/>
<evidence type="ECO:0000313" key="2">
    <source>
        <dbReference type="EMBL" id="KGM88749.1"/>
    </source>
</evidence>
<gene>
    <name evidence="2" type="ORF">rosmuc_01587</name>
</gene>
<evidence type="ECO:0000256" key="1">
    <source>
        <dbReference type="SAM" id="Phobius"/>
    </source>
</evidence>
<dbReference type="EMBL" id="AONH01000007">
    <property type="protein sequence ID" value="KGM88749.1"/>
    <property type="molecule type" value="Genomic_DNA"/>
</dbReference>
<protein>
    <submittedName>
        <fullName evidence="2">Uncharacterized protein</fullName>
    </submittedName>
</protein>
<feature type="transmembrane region" description="Helical" evidence="1">
    <location>
        <begin position="22"/>
        <end position="39"/>
    </location>
</feature>
<dbReference type="Proteomes" id="UP000030021">
    <property type="component" value="Unassembled WGS sequence"/>
</dbReference>
<keyword evidence="1" id="KW-0812">Transmembrane</keyword>
<dbReference type="RefSeq" id="WP_037271751.1">
    <property type="nucleotide sequence ID" value="NZ_KN293978.2"/>
</dbReference>
<keyword evidence="1" id="KW-0472">Membrane</keyword>
<reference evidence="2 3" key="1">
    <citation type="submission" date="2013-01" db="EMBL/GenBank/DDBJ databases">
        <authorList>
            <person name="Fiebig A."/>
            <person name="Goeker M."/>
            <person name="Klenk H.-P.P."/>
        </authorList>
    </citation>
    <scope>NUCLEOTIDE SEQUENCE [LARGE SCALE GENOMIC DNA]</scope>
    <source>
        <strain evidence="2 3">DSM 17069</strain>
    </source>
</reference>
<proteinExistence type="predicted"/>
<sequence>MDQAAELSVSILQPEIGLGIRIFPWLILAIPVLAGFALWQHWHRSRDSKHAVVGMILASLWTIWSGLQWAGLLPKLPSYQFSALLSVLLFVGTLYDWVKCVWGKRPMLGDLLVVSAIVGVLLI</sequence>
<comment type="caution">
    <text evidence="2">The sequence shown here is derived from an EMBL/GenBank/DDBJ whole genome shotgun (WGS) entry which is preliminary data.</text>
</comment>
<keyword evidence="1" id="KW-1133">Transmembrane helix</keyword>
<evidence type="ECO:0000313" key="3">
    <source>
        <dbReference type="Proteomes" id="UP000030021"/>
    </source>
</evidence>
<accession>A0A0A0HQ75</accession>
<organism evidence="2 3">
    <name type="scientific">Roseovarius mucosus DSM 17069</name>
    <dbReference type="NCBI Taxonomy" id="1288298"/>
    <lineage>
        <taxon>Bacteria</taxon>
        <taxon>Pseudomonadati</taxon>
        <taxon>Pseudomonadota</taxon>
        <taxon>Alphaproteobacteria</taxon>
        <taxon>Rhodobacterales</taxon>
        <taxon>Roseobacteraceae</taxon>
        <taxon>Roseovarius</taxon>
    </lineage>
</organism>